<dbReference type="SUPFAM" id="SSF51905">
    <property type="entry name" value="FAD/NAD(P)-binding domain"/>
    <property type="match status" value="1"/>
</dbReference>
<dbReference type="InterPro" id="IPR002937">
    <property type="entry name" value="Amino_oxidase"/>
</dbReference>
<dbReference type="Proteomes" id="UP000663870">
    <property type="component" value="Unassembled WGS sequence"/>
</dbReference>
<dbReference type="Gene3D" id="1.10.10.1620">
    <property type="match status" value="1"/>
</dbReference>
<gene>
    <name evidence="4" type="ORF">JXQ802_LOCUS43733</name>
    <name evidence="3" type="ORF">PYM288_LOCUS28471</name>
</gene>
<feature type="domain" description="Amine oxidase" evidence="2">
    <location>
        <begin position="88"/>
        <end position="533"/>
    </location>
</feature>
<sequence>MASGCQSFFFLLLFFQCTWFIIPSEFFSPLTAFGQYAEPSFIAAKQKNSKIAQEYSEQRLQISINGLPKCSYQQNQCRRIGIIGGGAAGLYCGILLAEAGHTVTIFEATDRAGGRILTYRDPKNPTKYMGEFGAMRFPLSRHPYLNQLIRERYKLNITEFSSPDDNAYTYINGILTRNKQARENPDIFQFNTSASERGKTPNRLFSDALQTIHQTFFNGGWSAVVKQWDSYSMDSYLHHMNLSRAAIDYIAISRGSEGFLFTSIVESVRSINLPASDDKLYQIRDGNDQLVRSMVDDCRAIQSNRCSILYSTPINQVQLLASNEIQLRTNNGTNQIFDTVVVATSPTVAQLFEFEPRRDFIQKYLALRQVHYICSSKILLFFNVSWWYVQEHISGGSSTSDLPIRSIYYPKTTSNQTDGGTLLASYTLGPNSIIWQSLSDSDAIELVLQQLIQIHRNSSNMRNYFQGGKVKHWCQDPHVRGAFAYLIPFQETELVDKLEASVSNVHFIGEYTSFVHGWVEGALSSAIRVAEAITIESEITVPTNGLQKIEQLYDLEINGSIY</sequence>
<evidence type="ECO:0000313" key="6">
    <source>
        <dbReference type="Proteomes" id="UP000663870"/>
    </source>
</evidence>
<dbReference type="Proteomes" id="UP000663854">
    <property type="component" value="Unassembled WGS sequence"/>
</dbReference>
<dbReference type="Gene3D" id="1.10.405.10">
    <property type="entry name" value="Guanine Nucleotide Dissociation Inhibitor, domain 1"/>
    <property type="match status" value="1"/>
</dbReference>
<organism evidence="3 5">
    <name type="scientific">Rotaria sordida</name>
    <dbReference type="NCBI Taxonomy" id="392033"/>
    <lineage>
        <taxon>Eukaryota</taxon>
        <taxon>Metazoa</taxon>
        <taxon>Spiralia</taxon>
        <taxon>Gnathifera</taxon>
        <taxon>Rotifera</taxon>
        <taxon>Eurotatoria</taxon>
        <taxon>Bdelloidea</taxon>
        <taxon>Philodinida</taxon>
        <taxon>Philodinidae</taxon>
        <taxon>Rotaria</taxon>
    </lineage>
</organism>
<evidence type="ECO:0000259" key="2">
    <source>
        <dbReference type="Pfam" id="PF01593"/>
    </source>
</evidence>
<evidence type="ECO:0000256" key="1">
    <source>
        <dbReference type="SAM" id="SignalP"/>
    </source>
</evidence>
<reference evidence="3" key="1">
    <citation type="submission" date="2021-02" db="EMBL/GenBank/DDBJ databases">
        <authorList>
            <person name="Nowell W R."/>
        </authorList>
    </citation>
    <scope>NUCLEOTIDE SEQUENCE</scope>
</reference>
<dbReference type="Gene3D" id="3.90.660.10">
    <property type="match status" value="1"/>
</dbReference>
<dbReference type="GO" id="GO:0009063">
    <property type="term" value="P:amino acid catabolic process"/>
    <property type="evidence" value="ECO:0007669"/>
    <property type="project" value="TreeGrafter"/>
</dbReference>
<accession>A0A815BHS8</accession>
<evidence type="ECO:0000313" key="4">
    <source>
        <dbReference type="EMBL" id="CAF1552376.1"/>
    </source>
</evidence>
<evidence type="ECO:0000313" key="5">
    <source>
        <dbReference type="Proteomes" id="UP000663854"/>
    </source>
</evidence>
<dbReference type="EMBL" id="CAJNOH010002105">
    <property type="protein sequence ID" value="CAF1272799.1"/>
    <property type="molecule type" value="Genomic_DNA"/>
</dbReference>
<keyword evidence="6" id="KW-1185">Reference proteome</keyword>
<name>A0A815BHS8_9BILA</name>
<protein>
    <recommendedName>
        <fullName evidence="2">Amine oxidase domain-containing protein</fullName>
    </recommendedName>
</protein>
<dbReference type="SUPFAM" id="SSF54373">
    <property type="entry name" value="FAD-linked reductases, C-terminal domain"/>
    <property type="match status" value="1"/>
</dbReference>
<dbReference type="EMBL" id="CAJNOL010003217">
    <property type="protein sequence ID" value="CAF1552376.1"/>
    <property type="molecule type" value="Genomic_DNA"/>
</dbReference>
<feature type="chain" id="PRO_5035604639" description="Amine oxidase domain-containing protein" evidence="1">
    <location>
        <begin position="21"/>
        <end position="562"/>
    </location>
</feature>
<dbReference type="Gene3D" id="3.50.50.60">
    <property type="entry name" value="FAD/NAD(P)-binding domain"/>
    <property type="match status" value="1"/>
</dbReference>
<proteinExistence type="predicted"/>
<evidence type="ECO:0000313" key="3">
    <source>
        <dbReference type="EMBL" id="CAF1272799.1"/>
    </source>
</evidence>
<feature type="signal peptide" evidence="1">
    <location>
        <begin position="1"/>
        <end position="20"/>
    </location>
</feature>
<dbReference type="GO" id="GO:0001716">
    <property type="term" value="F:L-amino-acid oxidase activity"/>
    <property type="evidence" value="ECO:0007669"/>
    <property type="project" value="TreeGrafter"/>
</dbReference>
<dbReference type="PANTHER" id="PTHR10742">
    <property type="entry name" value="FLAVIN MONOAMINE OXIDASE"/>
    <property type="match status" value="1"/>
</dbReference>
<dbReference type="AlphaFoldDB" id="A0A815BHS8"/>
<dbReference type="InterPro" id="IPR050281">
    <property type="entry name" value="Flavin_monoamine_oxidase"/>
</dbReference>
<comment type="caution">
    <text evidence="3">The sequence shown here is derived from an EMBL/GenBank/DDBJ whole genome shotgun (WGS) entry which is preliminary data.</text>
</comment>
<dbReference type="Pfam" id="PF01593">
    <property type="entry name" value="Amino_oxidase"/>
    <property type="match status" value="1"/>
</dbReference>
<dbReference type="InterPro" id="IPR036188">
    <property type="entry name" value="FAD/NAD-bd_sf"/>
</dbReference>
<dbReference type="PANTHER" id="PTHR10742:SF342">
    <property type="entry name" value="AMINE OXIDASE"/>
    <property type="match status" value="1"/>
</dbReference>
<keyword evidence="1" id="KW-0732">Signal</keyword>